<feature type="transmembrane region" description="Helical" evidence="1">
    <location>
        <begin position="51"/>
        <end position="73"/>
    </location>
</feature>
<keyword evidence="3" id="KW-1185">Reference proteome</keyword>
<evidence type="ECO:0000313" key="3">
    <source>
        <dbReference type="Proteomes" id="UP000766486"/>
    </source>
</evidence>
<organism evidence="2 3">
    <name type="scientific">Bionectria ochroleuca</name>
    <name type="common">Gliocladium roseum</name>
    <dbReference type="NCBI Taxonomy" id="29856"/>
    <lineage>
        <taxon>Eukaryota</taxon>
        <taxon>Fungi</taxon>
        <taxon>Dikarya</taxon>
        <taxon>Ascomycota</taxon>
        <taxon>Pezizomycotina</taxon>
        <taxon>Sordariomycetes</taxon>
        <taxon>Hypocreomycetidae</taxon>
        <taxon>Hypocreales</taxon>
        <taxon>Bionectriaceae</taxon>
        <taxon>Clonostachys</taxon>
    </lineage>
</organism>
<sequence>MPNFLSRVLGALNAIGFILGLCLTALRDDLRRNGFQARPERIWKMEFENAWHIRVTALIVLATGALTIATILARMVASWTIILLGSPGKG</sequence>
<comment type="caution">
    <text evidence="2">The sequence shown here is derived from an EMBL/GenBank/DDBJ whole genome shotgun (WGS) entry which is preliminary data.</text>
</comment>
<accession>A0ABY6U4G9</accession>
<evidence type="ECO:0000256" key="1">
    <source>
        <dbReference type="SAM" id="Phobius"/>
    </source>
</evidence>
<keyword evidence="1" id="KW-1133">Transmembrane helix</keyword>
<keyword evidence="1" id="KW-0812">Transmembrane</keyword>
<gene>
    <name evidence="2" type="ORF">CLO192961_LOCUS176530</name>
</gene>
<evidence type="ECO:0000313" key="2">
    <source>
        <dbReference type="EMBL" id="VUC25923.1"/>
    </source>
</evidence>
<keyword evidence="1" id="KW-0472">Membrane</keyword>
<dbReference type="EMBL" id="CABFNS010000741">
    <property type="protein sequence ID" value="VUC25923.1"/>
    <property type="molecule type" value="Genomic_DNA"/>
</dbReference>
<proteinExistence type="predicted"/>
<protein>
    <submittedName>
        <fullName evidence="2">Uncharacterized protein</fullName>
    </submittedName>
</protein>
<dbReference type="Proteomes" id="UP000766486">
    <property type="component" value="Unassembled WGS sequence"/>
</dbReference>
<reference evidence="2 3" key="1">
    <citation type="submission" date="2019-06" db="EMBL/GenBank/DDBJ databases">
        <authorList>
            <person name="Broberg M."/>
        </authorList>
    </citation>
    <scope>NUCLEOTIDE SEQUENCE [LARGE SCALE GENOMIC DNA]</scope>
</reference>
<name>A0ABY6U4G9_BIOOC</name>